<keyword evidence="4" id="KW-1185">Reference proteome</keyword>
<evidence type="ECO:0000313" key="3">
    <source>
        <dbReference type="EMBL" id="EID54629.1"/>
    </source>
</evidence>
<evidence type="ECO:0000256" key="1">
    <source>
        <dbReference type="SAM" id="SignalP"/>
    </source>
</evidence>
<protein>
    <submittedName>
        <fullName evidence="3">Putative extracellular nuclease</fullName>
    </submittedName>
</protein>
<feature type="chain" id="PRO_5003635460" evidence="1">
    <location>
        <begin position="25"/>
        <end position="614"/>
    </location>
</feature>
<evidence type="ECO:0000259" key="2">
    <source>
        <dbReference type="Pfam" id="PF03372"/>
    </source>
</evidence>
<dbReference type="PANTHER" id="PTHR42834">
    <property type="entry name" value="ENDONUCLEASE/EXONUCLEASE/PHOSPHATASE FAMILY PROTEIN (AFU_ORTHOLOGUE AFUA_3G09210)"/>
    <property type="match status" value="1"/>
</dbReference>
<organism evidence="3 4">
    <name type="scientific">Saccharomonospora xinjiangensis XJ-54</name>
    <dbReference type="NCBI Taxonomy" id="882086"/>
    <lineage>
        <taxon>Bacteria</taxon>
        <taxon>Bacillati</taxon>
        <taxon>Actinomycetota</taxon>
        <taxon>Actinomycetes</taxon>
        <taxon>Pseudonocardiales</taxon>
        <taxon>Pseudonocardiaceae</taxon>
        <taxon>Saccharomonospora</taxon>
    </lineage>
</organism>
<dbReference type="CDD" id="cd10283">
    <property type="entry name" value="MnuA_DNase1-like"/>
    <property type="match status" value="1"/>
</dbReference>
<dbReference type="GO" id="GO:0003824">
    <property type="term" value="F:catalytic activity"/>
    <property type="evidence" value="ECO:0007669"/>
    <property type="project" value="InterPro"/>
</dbReference>
<dbReference type="STRING" id="882086.SacxiDRAFT_2404"/>
<feature type="signal peptide" evidence="1">
    <location>
        <begin position="1"/>
        <end position="24"/>
    </location>
</feature>
<dbReference type="eggNOG" id="COG2374">
    <property type="taxonomic scope" value="Bacteria"/>
</dbReference>
<dbReference type="PANTHER" id="PTHR42834:SF1">
    <property type="entry name" value="ENDONUCLEASE_EXONUCLEASE_PHOSPHATASE FAMILY PROTEIN (AFU_ORTHOLOGUE AFUA_3G09210)"/>
    <property type="match status" value="1"/>
</dbReference>
<dbReference type="PROSITE" id="PS51318">
    <property type="entry name" value="TAT"/>
    <property type="match status" value="1"/>
</dbReference>
<dbReference type="Gene3D" id="3.60.10.10">
    <property type="entry name" value="Endonuclease/exonuclease/phosphatase"/>
    <property type="match status" value="1"/>
</dbReference>
<accession>I0V3C6</accession>
<dbReference type="OrthoDB" id="1016457at2"/>
<gene>
    <name evidence="3" type="ORF">SacxiDRAFT_2404</name>
</gene>
<evidence type="ECO:0000313" key="4">
    <source>
        <dbReference type="Proteomes" id="UP000004691"/>
    </source>
</evidence>
<sequence length="614" mass="66242">MSSKRRVASGAVLAALAVAQGVLAAPGAAAEPDTAEAAPARIHEIQGTTRLSPLEGDRVRVDAVVTATRTFGSSRGFWIQDPRPDDDPRTSEGLFVFTGRTTPALTQGDVVTVEGTVAEYYPGDPATTAAQSTTELVKAHWTVTARGARVPEALALGPGTVPDALTASPGGSIEHAPLRPDEYALDFWEAHEGELVSVIDARLVSRSTDYNELYVTTKPQQNPSARGGTVYLGYDRPNTGILKIESLIPFSQRPFPKADTGDTLTGVTSGPVEYDSYGGYTLMASVLGEVKGNGLEREVTRAQLRGELAVATYNVENLSAVDGEEKFAALAEGVVSNLASPDILTLEEIQDDNGPKGAGDGVTSADETLRRFTEAIEAAGGPRYEWRQIDPQDGADGGQPGGNIRMGFLFNPERVRFVDREGVDATTPVAVERDRRGARLSVSPGRIDPQHPAWEDSRKPLVGEFVFKGRTVFVVANHFASKGGDQPVHGRFQPPARTSEQQRVQQATVVRDFVDDLLAVDRRANVVVAGDLNDFPFSPTLRELTRGGTLRSLMDTLPESERYSYVYEGNSQVLDHVLVSRGPRRVSYDVVHINAEFADQASDHDPQIVRFVPR</sequence>
<dbReference type="Pfam" id="PF03372">
    <property type="entry name" value="Exo_endo_phos"/>
    <property type="match status" value="1"/>
</dbReference>
<name>I0V3C6_9PSEU</name>
<dbReference type="InterPro" id="IPR006311">
    <property type="entry name" value="TAT_signal"/>
</dbReference>
<keyword evidence="1" id="KW-0732">Signal</keyword>
<dbReference type="SUPFAM" id="SSF56219">
    <property type="entry name" value="DNase I-like"/>
    <property type="match status" value="1"/>
</dbReference>
<dbReference type="AlphaFoldDB" id="I0V3C6"/>
<dbReference type="Proteomes" id="UP000004691">
    <property type="component" value="Unassembled WGS sequence"/>
</dbReference>
<proteinExistence type="predicted"/>
<dbReference type="InterPro" id="IPR005135">
    <property type="entry name" value="Endo/exonuclease/phosphatase"/>
</dbReference>
<dbReference type="RefSeq" id="WP_006238775.1">
    <property type="nucleotide sequence ID" value="NZ_JH636049.1"/>
</dbReference>
<dbReference type="CDD" id="cd04486">
    <property type="entry name" value="YhcR_OBF_like"/>
    <property type="match status" value="1"/>
</dbReference>
<dbReference type="EMBL" id="JH636049">
    <property type="protein sequence ID" value="EID54629.1"/>
    <property type="molecule type" value="Genomic_DNA"/>
</dbReference>
<dbReference type="InterPro" id="IPR036691">
    <property type="entry name" value="Endo/exonu/phosph_ase_sf"/>
</dbReference>
<dbReference type="HOGENOM" id="CLU_003608_1_1_11"/>
<feature type="domain" description="Endonuclease/exonuclease/phosphatase" evidence="2">
    <location>
        <begin position="311"/>
        <end position="604"/>
    </location>
</feature>
<reference evidence="3 4" key="1">
    <citation type="submission" date="2012-01" db="EMBL/GenBank/DDBJ databases">
        <title>Improved High-Quality Draft sequence of Saccharomonospora xinjiangensis XJ-54.</title>
        <authorList>
            <consortium name="US DOE Joint Genome Institute"/>
            <person name="Lucas S."/>
            <person name="Han J."/>
            <person name="Lapidus A."/>
            <person name="Cheng J.-F."/>
            <person name="Goodwin L."/>
            <person name="Pitluck S."/>
            <person name="Peters L."/>
            <person name="Mikhailova N."/>
            <person name="Teshima H."/>
            <person name="Detter J.C."/>
            <person name="Han C."/>
            <person name="Tapia R."/>
            <person name="Land M."/>
            <person name="Hauser L."/>
            <person name="Kyrpides N."/>
            <person name="Ivanova N."/>
            <person name="Pagani I."/>
            <person name="Brambilla E.-M."/>
            <person name="Klenk H.-P."/>
            <person name="Woyke T."/>
        </authorList>
    </citation>
    <scope>NUCLEOTIDE SEQUENCE [LARGE SCALE GENOMIC DNA]</scope>
    <source>
        <strain evidence="3 4">XJ-54</strain>
    </source>
</reference>